<evidence type="ECO:0000256" key="5">
    <source>
        <dbReference type="ARBA" id="ARBA00022679"/>
    </source>
</evidence>
<keyword evidence="20" id="KW-1185">Reference proteome</keyword>
<evidence type="ECO:0000256" key="9">
    <source>
        <dbReference type="ARBA" id="ARBA00022837"/>
    </source>
</evidence>
<dbReference type="EMBL" id="MU551534">
    <property type="protein sequence ID" value="KAI5626189.1"/>
    <property type="molecule type" value="Genomic_DNA"/>
</dbReference>
<dbReference type="SMART" id="SM00054">
    <property type="entry name" value="EFh"/>
    <property type="match status" value="3"/>
</dbReference>
<evidence type="ECO:0000256" key="7">
    <source>
        <dbReference type="ARBA" id="ARBA00022723"/>
    </source>
</evidence>
<evidence type="ECO:0000256" key="14">
    <source>
        <dbReference type="ARBA" id="ARBA00023264"/>
    </source>
</evidence>
<accession>A0AAD5FS67</accession>
<dbReference type="InterPro" id="IPR002123">
    <property type="entry name" value="Plipid/glycerol_acylTrfase"/>
</dbReference>
<dbReference type="GO" id="GO:0047184">
    <property type="term" value="F:1-acylglycerophosphocholine O-acyltransferase activity"/>
    <property type="evidence" value="ECO:0007669"/>
    <property type="project" value="TreeGrafter"/>
</dbReference>
<dbReference type="CDD" id="cd07991">
    <property type="entry name" value="LPLAT_LPCAT1-like"/>
    <property type="match status" value="1"/>
</dbReference>
<evidence type="ECO:0000256" key="6">
    <source>
        <dbReference type="ARBA" id="ARBA00022692"/>
    </source>
</evidence>
<keyword evidence="5" id="KW-0808">Transferase</keyword>
<keyword evidence="10 17" id="KW-1133">Transmembrane helix</keyword>
<keyword evidence="7" id="KW-0479">Metal-binding</keyword>
<name>A0AAD5FS67_SILAS</name>
<evidence type="ECO:0000256" key="16">
    <source>
        <dbReference type="ARBA" id="ARBA00025707"/>
    </source>
</evidence>
<feature type="domain" description="EF-hand" evidence="18">
    <location>
        <begin position="407"/>
        <end position="442"/>
    </location>
</feature>
<keyword evidence="9" id="KW-0106">Calcium</keyword>
<evidence type="ECO:0000256" key="11">
    <source>
        <dbReference type="ARBA" id="ARBA00023098"/>
    </source>
</evidence>
<dbReference type="SUPFAM" id="SSF69593">
    <property type="entry name" value="Glycerol-3-phosphate (1)-acyltransferase"/>
    <property type="match status" value="1"/>
</dbReference>
<dbReference type="PANTHER" id="PTHR23063">
    <property type="entry name" value="PHOSPHOLIPID ACYLTRANSFERASE"/>
    <property type="match status" value="1"/>
</dbReference>
<dbReference type="Pfam" id="PF01553">
    <property type="entry name" value="Acyltransferase"/>
    <property type="match status" value="1"/>
</dbReference>
<comment type="pathway">
    <text evidence="2">Lipid metabolism; phospholipid metabolism.</text>
</comment>
<sequence>MQPKRVFPRQESLLLPAVINPFHLDLRLTKRDKIKCFLLGIILVPLRSVFLFLVLMVAWLVSTLITFKCPLKGEVEPFTGWRSFLCHRVLVFLGRLCFFAMGFRVKVKGKQASSSEAPVLVVAPHSSFFDSITCIVSGLPSVVSRTENLLPLMFGRFTRCLQPVVVSREDPDSRKNTFTNIRNRARSEGRWPQLLIFPEGTCTNRSCLITFKPGAFSPGVPVQPVLIRYPNKLDTVTWTWQGPTFRTLVLLTLCQLYTTVQVEFLPPYIPTEEEKNNSIKFAQSVRSKMAEALGVPITDHTFEDCRLMISAGQLTLPMEAGLVEFTKISKKLNLKWDSMKKDLENFATIAQSCKGGRIRIEEFASFLKLPVSPLLQELFSLFDRNGDGTIDFREYVIGMTVLCRPANTEEVIQTAFKLFDLDEDNIITRDEFTSMLRSTLGVSDLDVTTLFNEIDIDGSDHITYDEFLSFAYTHPEYAKLFTTYIELQRYQCLQGEEPISGLTSSCIISPSEQQEDKKDD</sequence>
<comment type="similarity">
    <text evidence="3">Belongs to the 1-acyl-sn-glycerol-3-phosphate acyltransferase family.</text>
</comment>
<dbReference type="InterPro" id="IPR045252">
    <property type="entry name" value="LPCAT1-like"/>
</dbReference>
<dbReference type="Gene3D" id="1.10.238.10">
    <property type="entry name" value="EF-hand"/>
    <property type="match status" value="1"/>
</dbReference>
<keyword evidence="4" id="KW-0444">Lipid biosynthesis</keyword>
<dbReference type="FunFam" id="1.10.238.10:FF:000178">
    <property type="entry name" value="Calmodulin-2 A"/>
    <property type="match status" value="1"/>
</dbReference>
<dbReference type="AlphaFoldDB" id="A0AAD5FS67"/>
<keyword evidence="13" id="KW-0594">Phospholipid biosynthesis</keyword>
<evidence type="ECO:0000256" key="17">
    <source>
        <dbReference type="SAM" id="Phobius"/>
    </source>
</evidence>
<evidence type="ECO:0000256" key="1">
    <source>
        <dbReference type="ARBA" id="ARBA00004370"/>
    </source>
</evidence>
<keyword evidence="12 17" id="KW-0472">Membrane</keyword>
<feature type="domain" description="EF-hand" evidence="18">
    <location>
        <begin position="446"/>
        <end position="477"/>
    </location>
</feature>
<organism evidence="19 20">
    <name type="scientific">Silurus asotus</name>
    <name type="common">Amur catfish</name>
    <name type="synonym">Parasilurus asotus</name>
    <dbReference type="NCBI Taxonomy" id="30991"/>
    <lineage>
        <taxon>Eukaryota</taxon>
        <taxon>Metazoa</taxon>
        <taxon>Chordata</taxon>
        <taxon>Craniata</taxon>
        <taxon>Vertebrata</taxon>
        <taxon>Euteleostomi</taxon>
        <taxon>Actinopterygii</taxon>
        <taxon>Neopterygii</taxon>
        <taxon>Teleostei</taxon>
        <taxon>Ostariophysi</taxon>
        <taxon>Siluriformes</taxon>
        <taxon>Siluridae</taxon>
        <taxon>Silurus</taxon>
    </lineage>
</organism>
<evidence type="ECO:0000256" key="4">
    <source>
        <dbReference type="ARBA" id="ARBA00022516"/>
    </source>
</evidence>
<evidence type="ECO:0000259" key="18">
    <source>
        <dbReference type="PROSITE" id="PS50222"/>
    </source>
</evidence>
<evidence type="ECO:0000256" key="3">
    <source>
        <dbReference type="ARBA" id="ARBA00008655"/>
    </source>
</evidence>
<dbReference type="Pfam" id="PF00036">
    <property type="entry name" value="EF-hand_1"/>
    <property type="match status" value="1"/>
</dbReference>
<evidence type="ECO:0000256" key="12">
    <source>
        <dbReference type="ARBA" id="ARBA00023136"/>
    </source>
</evidence>
<proteinExistence type="inferred from homology"/>
<dbReference type="GO" id="GO:0016020">
    <property type="term" value="C:membrane"/>
    <property type="evidence" value="ECO:0007669"/>
    <property type="project" value="UniProtKB-SubCell"/>
</dbReference>
<evidence type="ECO:0000256" key="10">
    <source>
        <dbReference type="ARBA" id="ARBA00022989"/>
    </source>
</evidence>
<dbReference type="Pfam" id="PF13499">
    <property type="entry name" value="EF-hand_7"/>
    <property type="match status" value="1"/>
</dbReference>
<evidence type="ECO:0000313" key="20">
    <source>
        <dbReference type="Proteomes" id="UP001205998"/>
    </source>
</evidence>
<feature type="domain" description="EF-hand" evidence="18">
    <location>
        <begin position="370"/>
        <end position="405"/>
    </location>
</feature>
<keyword evidence="8" id="KW-0677">Repeat</keyword>
<evidence type="ECO:0000256" key="15">
    <source>
        <dbReference type="ARBA" id="ARBA00023315"/>
    </source>
</evidence>
<dbReference type="InterPro" id="IPR018247">
    <property type="entry name" value="EF_Hand_1_Ca_BS"/>
</dbReference>
<dbReference type="SMART" id="SM00563">
    <property type="entry name" value="PlsC"/>
    <property type="match status" value="1"/>
</dbReference>
<dbReference type="PROSITE" id="PS50222">
    <property type="entry name" value="EF_HAND_2"/>
    <property type="match status" value="3"/>
</dbReference>
<evidence type="ECO:0000313" key="19">
    <source>
        <dbReference type="EMBL" id="KAI5626189.1"/>
    </source>
</evidence>
<evidence type="ECO:0000256" key="8">
    <source>
        <dbReference type="ARBA" id="ARBA00022737"/>
    </source>
</evidence>
<evidence type="ECO:0000256" key="13">
    <source>
        <dbReference type="ARBA" id="ARBA00023209"/>
    </source>
</evidence>
<dbReference type="SUPFAM" id="SSF47473">
    <property type="entry name" value="EF-hand"/>
    <property type="match status" value="1"/>
</dbReference>
<comment type="caution">
    <text evidence="19">The sequence shown here is derived from an EMBL/GenBank/DDBJ whole genome shotgun (WGS) entry which is preliminary data.</text>
</comment>
<dbReference type="PROSITE" id="PS00018">
    <property type="entry name" value="EF_HAND_1"/>
    <property type="match status" value="3"/>
</dbReference>
<protein>
    <submittedName>
        <fullName evidence="19">Lysophosphatidylcholine acyltransferase 2 isoform X1</fullName>
    </submittedName>
</protein>
<gene>
    <name evidence="19" type="ORF">C0J50_14179</name>
</gene>
<keyword evidence="6 17" id="KW-0812">Transmembrane</keyword>
<keyword evidence="11" id="KW-0443">Lipid metabolism</keyword>
<feature type="transmembrane region" description="Helical" evidence="17">
    <location>
        <begin position="36"/>
        <end position="61"/>
    </location>
</feature>
<dbReference type="GO" id="GO:0005783">
    <property type="term" value="C:endoplasmic reticulum"/>
    <property type="evidence" value="ECO:0007669"/>
    <property type="project" value="TreeGrafter"/>
</dbReference>
<keyword evidence="14" id="KW-1208">Phospholipid metabolism</keyword>
<keyword evidence="15 19" id="KW-0012">Acyltransferase</keyword>
<comment type="subcellular location">
    <subcellularLocation>
        <location evidence="1">Membrane</location>
    </subcellularLocation>
</comment>
<dbReference type="InterPro" id="IPR011992">
    <property type="entry name" value="EF-hand-dom_pair"/>
</dbReference>
<dbReference type="CDD" id="cd00051">
    <property type="entry name" value="EFh"/>
    <property type="match status" value="2"/>
</dbReference>
<comment type="pathway">
    <text evidence="16">Phospholipid metabolism.</text>
</comment>
<dbReference type="GO" id="GO:0008654">
    <property type="term" value="P:phospholipid biosynthetic process"/>
    <property type="evidence" value="ECO:0007669"/>
    <property type="project" value="UniProtKB-KW"/>
</dbReference>
<dbReference type="InterPro" id="IPR002048">
    <property type="entry name" value="EF_hand_dom"/>
</dbReference>
<reference evidence="19" key="1">
    <citation type="submission" date="2018-07" db="EMBL/GenBank/DDBJ databases">
        <title>Comparative genomics of catfishes provides insights into carnivory and benthic adaptation.</title>
        <authorList>
            <person name="Zhang Y."/>
            <person name="Wang D."/>
            <person name="Peng Z."/>
            <person name="Zheng S."/>
            <person name="Shao F."/>
            <person name="Tao W."/>
        </authorList>
    </citation>
    <scope>NUCLEOTIDE SEQUENCE</scope>
    <source>
        <strain evidence="19">Chongqing</strain>
    </source>
</reference>
<dbReference type="GO" id="GO:0042171">
    <property type="term" value="F:lysophosphatidic acid acyltransferase activity"/>
    <property type="evidence" value="ECO:0007669"/>
    <property type="project" value="TreeGrafter"/>
</dbReference>
<evidence type="ECO:0000256" key="2">
    <source>
        <dbReference type="ARBA" id="ARBA00005074"/>
    </source>
</evidence>
<dbReference type="Proteomes" id="UP001205998">
    <property type="component" value="Unassembled WGS sequence"/>
</dbReference>
<dbReference type="PANTHER" id="PTHR23063:SF21">
    <property type="entry name" value="LYSOPHOSPHATIDYLCHOLINE ACYLTRANSFERASE 2"/>
    <property type="match status" value="1"/>
</dbReference>
<dbReference type="GO" id="GO:0005509">
    <property type="term" value="F:calcium ion binding"/>
    <property type="evidence" value="ECO:0007669"/>
    <property type="project" value="InterPro"/>
</dbReference>